<evidence type="ECO:0000313" key="1">
    <source>
        <dbReference type="Proteomes" id="UP000887565"/>
    </source>
</evidence>
<protein>
    <submittedName>
        <fullName evidence="2">Uncharacterized protein</fullName>
    </submittedName>
</protein>
<organism evidence="1 2">
    <name type="scientific">Romanomermis culicivorax</name>
    <name type="common">Nematode worm</name>
    <dbReference type="NCBI Taxonomy" id="13658"/>
    <lineage>
        <taxon>Eukaryota</taxon>
        <taxon>Metazoa</taxon>
        <taxon>Ecdysozoa</taxon>
        <taxon>Nematoda</taxon>
        <taxon>Enoplea</taxon>
        <taxon>Dorylaimia</taxon>
        <taxon>Mermithida</taxon>
        <taxon>Mermithoidea</taxon>
        <taxon>Mermithidae</taxon>
        <taxon>Romanomermis</taxon>
    </lineage>
</organism>
<evidence type="ECO:0000313" key="2">
    <source>
        <dbReference type="WBParaSite" id="nRc.2.0.1.t32914-RA"/>
    </source>
</evidence>
<name>A0A915K2J2_ROMCU</name>
<reference evidence="2" key="1">
    <citation type="submission" date="2022-11" db="UniProtKB">
        <authorList>
            <consortium name="WormBaseParasite"/>
        </authorList>
    </citation>
    <scope>IDENTIFICATION</scope>
</reference>
<dbReference type="Proteomes" id="UP000887565">
    <property type="component" value="Unplaced"/>
</dbReference>
<proteinExistence type="predicted"/>
<accession>A0A915K2J2</accession>
<dbReference type="AlphaFoldDB" id="A0A915K2J2"/>
<sequence length="148" mass="15778">MLTLNPALLCPFADFGMGIASDDLPIFVEKVICLVGGNNDTSEKFLTDKNNSIPNNEFTKNGKIAPSSSLVRDAAPVGNALNRIHPPATFPSIDSFRPCWLIRDSQIKGVQYNSGGCVGTCLRGKGFVELAGAVKLVHTVPSTVQFIA</sequence>
<keyword evidence="1" id="KW-1185">Reference proteome</keyword>
<dbReference type="WBParaSite" id="nRc.2.0.1.t32914-RA">
    <property type="protein sequence ID" value="nRc.2.0.1.t32914-RA"/>
    <property type="gene ID" value="nRc.2.0.1.g32914"/>
</dbReference>